<comment type="pathway">
    <text evidence="2">Protein modification; protein glycosylation.</text>
</comment>
<evidence type="ECO:0000256" key="4">
    <source>
        <dbReference type="ARBA" id="ARBA00022692"/>
    </source>
</evidence>
<feature type="transmembrane region" description="Helical" evidence="10">
    <location>
        <begin position="407"/>
        <end position="428"/>
    </location>
</feature>
<dbReference type="EMBL" id="NPHW01006527">
    <property type="protein sequence ID" value="OXV05721.1"/>
    <property type="molecule type" value="Genomic_DNA"/>
</dbReference>
<comment type="function">
    <text evidence="9 10">Intramembrane glycolipid transporter that operates in the biosynthetic pathway of dolichol-linked oligosaccharides, the glycan precursors employed in protein asparagine (N)-glycosylation. The sequential addition of sugars to dolichol pyrophosphate produces dolichol-linked oligosaccharides containing fourteen sugars, including two GlcNAcs, nine mannoses and three glucoses. Once assembled, the oligosaccharide is transferred from the lipid to nascent proteins by oligosaccharyltransferases. The assembly of dolichol-linked oligosaccharides begins on the cytosolic side of the endoplasmic reticulum membrane and finishes in its lumen. RFT1 could mediate the translocation of the cytosolically oriented intermediate DolPP-GlcNAc2Man5, produced by ALG11, into the ER lumen where dolichol-linked oligosaccharides assembly continues. However, the intramembrane lipid transporter activity could not be confirmed in vitro.</text>
</comment>
<dbReference type="OrthoDB" id="9979195at2759"/>
<protein>
    <recommendedName>
        <fullName evidence="8 10">Man(5)GlcNAc(2)-PP-dolichol translocation protein RFT1</fullName>
    </recommendedName>
</protein>
<evidence type="ECO:0000256" key="9">
    <source>
        <dbReference type="ARBA" id="ARBA00045912"/>
    </source>
</evidence>
<feature type="transmembrane region" description="Helical" evidence="10">
    <location>
        <begin position="440"/>
        <end position="459"/>
    </location>
</feature>
<dbReference type="PANTHER" id="PTHR13117:SF5">
    <property type="entry name" value="PROTEIN RFT1 HOMOLOG"/>
    <property type="match status" value="1"/>
</dbReference>
<dbReference type="InterPro" id="IPR007594">
    <property type="entry name" value="RFT1"/>
</dbReference>
<name>A0A232LNI2_9EURO</name>
<comment type="similarity">
    <text evidence="3 10">Belongs to the RFT1 family.</text>
</comment>
<evidence type="ECO:0000256" key="8">
    <source>
        <dbReference type="ARBA" id="ARBA00044793"/>
    </source>
</evidence>
<keyword evidence="12" id="KW-1185">Reference proteome</keyword>
<feature type="transmembrane region" description="Helical" evidence="10">
    <location>
        <begin position="195"/>
        <end position="214"/>
    </location>
</feature>
<gene>
    <name evidence="11" type="ORF">Egran_06511</name>
</gene>
<reference evidence="11 12" key="1">
    <citation type="journal article" date="2015" name="Environ. Microbiol.">
        <title>Metagenome sequence of Elaphomyces granulatus from sporocarp tissue reveals Ascomycota ectomycorrhizal fingerprints of genome expansion and a Proteobacteria-rich microbiome.</title>
        <authorList>
            <person name="Quandt C.A."/>
            <person name="Kohler A."/>
            <person name="Hesse C.N."/>
            <person name="Sharpton T.J."/>
            <person name="Martin F."/>
            <person name="Spatafora J.W."/>
        </authorList>
    </citation>
    <scope>NUCLEOTIDE SEQUENCE [LARGE SCALE GENOMIC DNA]</scope>
    <source>
        <strain evidence="11 12">OSC145934</strain>
    </source>
</reference>
<dbReference type="Proteomes" id="UP000243515">
    <property type="component" value="Unassembled WGS sequence"/>
</dbReference>
<comment type="subcellular location">
    <subcellularLocation>
        <location evidence="1 10">Endoplasmic reticulum membrane</location>
        <topology evidence="1 10">Multi-pass membrane protein</topology>
    </subcellularLocation>
</comment>
<feature type="transmembrane region" description="Helical" evidence="10">
    <location>
        <begin position="465"/>
        <end position="486"/>
    </location>
</feature>
<comment type="caution">
    <text evidence="11">The sequence shown here is derived from an EMBL/GenBank/DDBJ whole genome shotgun (WGS) entry which is preliminary data.</text>
</comment>
<keyword evidence="4 10" id="KW-0812">Transmembrane</keyword>
<dbReference type="GO" id="GO:0005789">
    <property type="term" value="C:endoplasmic reticulum membrane"/>
    <property type="evidence" value="ECO:0007669"/>
    <property type="project" value="UniProtKB-SubCell"/>
</dbReference>
<keyword evidence="6 10" id="KW-1133">Transmembrane helix</keyword>
<proteinExistence type="inferred from homology"/>
<keyword evidence="7 10" id="KW-0472">Membrane</keyword>
<evidence type="ECO:0000256" key="3">
    <source>
        <dbReference type="ARBA" id="ARBA00010288"/>
    </source>
</evidence>
<accession>A0A232LNI2</accession>
<evidence type="ECO:0000256" key="2">
    <source>
        <dbReference type="ARBA" id="ARBA00004922"/>
    </source>
</evidence>
<organism evidence="11 12">
    <name type="scientific">Elaphomyces granulatus</name>
    <dbReference type="NCBI Taxonomy" id="519963"/>
    <lineage>
        <taxon>Eukaryota</taxon>
        <taxon>Fungi</taxon>
        <taxon>Dikarya</taxon>
        <taxon>Ascomycota</taxon>
        <taxon>Pezizomycotina</taxon>
        <taxon>Eurotiomycetes</taxon>
        <taxon>Eurotiomycetidae</taxon>
        <taxon>Eurotiales</taxon>
        <taxon>Elaphomycetaceae</taxon>
        <taxon>Elaphomyces</taxon>
    </lineage>
</organism>
<dbReference type="GO" id="GO:0034203">
    <property type="term" value="P:glycolipid translocation"/>
    <property type="evidence" value="ECO:0007669"/>
    <property type="project" value="TreeGrafter"/>
</dbReference>
<dbReference type="PANTHER" id="PTHR13117">
    <property type="entry name" value="ENDOPLASMIC RETICULUM MULTISPAN TRANSMEMBRANE PROTEIN-RELATED"/>
    <property type="match status" value="1"/>
</dbReference>
<sequence>MASSSKKYGFKMSLSTGKNHDNGILTLSTYGTAFLVMVQVISRILTFMVNQLTLLYMSPKILGIAAQLELYSITTLYFSRESTRASIHRQPSATFKVATRVDNDRYEPSTIDGGIDPIASQTVVNISYISIFLGSVLAVILAIFYLRVANEEASQTPYFRESVEIIGISCFLELCSEPFFAIVQQLMLYKTRATVETIASVAKSVVVCGTYIWASSIGWDAGVLPFALAYLLYSCVLFSGYVFIMARHSSEGRFSFFLKPITPGNETRYLANRFSKHLISFGASVYFQSIVKHLLTQGDSMILATVSSLEDQGIYNLVSNYAGLFARVVFQPVEESNRNVFARLLNYNGTPNFGSRGVETAKAHLVDILQAYGVFSMLTFSLGPALVPTILHVLIGSQWKSSKVDNLLSAYCYYVPFLAFNGITEAFVSSAASALEVRRQAVWMAAFSAFFTLVSFLQLREWGAYGLVWANILNMALRIVWSYFFIKMYLRQHENDLTISEIALNSHTYGICALTIGIMQVMHKAPGEELYDLAKRLFFGAACAILM</sequence>
<evidence type="ECO:0000256" key="5">
    <source>
        <dbReference type="ARBA" id="ARBA00022824"/>
    </source>
</evidence>
<feature type="transmembrane region" description="Helical" evidence="10">
    <location>
        <begin position="126"/>
        <end position="145"/>
    </location>
</feature>
<keyword evidence="10" id="KW-0813">Transport</keyword>
<feature type="transmembrane region" description="Helical" evidence="10">
    <location>
        <begin position="21"/>
        <end position="41"/>
    </location>
</feature>
<feature type="transmembrane region" description="Helical" evidence="10">
    <location>
        <begin position="165"/>
        <end position="183"/>
    </location>
</feature>
<dbReference type="AlphaFoldDB" id="A0A232LNI2"/>
<evidence type="ECO:0000313" key="12">
    <source>
        <dbReference type="Proteomes" id="UP000243515"/>
    </source>
</evidence>
<feature type="transmembrane region" description="Helical" evidence="10">
    <location>
        <begin position="372"/>
        <end position="395"/>
    </location>
</feature>
<dbReference type="GO" id="GO:0006488">
    <property type="term" value="P:dolichol-linked oligosaccharide biosynthetic process"/>
    <property type="evidence" value="ECO:0007669"/>
    <property type="project" value="InterPro"/>
</dbReference>
<evidence type="ECO:0000256" key="7">
    <source>
        <dbReference type="ARBA" id="ARBA00023136"/>
    </source>
</evidence>
<evidence type="ECO:0000256" key="1">
    <source>
        <dbReference type="ARBA" id="ARBA00004477"/>
    </source>
</evidence>
<comment type="caution">
    <text evidence="10">Lacks conserved residue(s) required for the propagation of feature annotation.</text>
</comment>
<dbReference type="Pfam" id="PF04506">
    <property type="entry name" value="Rft-1"/>
    <property type="match status" value="1"/>
</dbReference>
<evidence type="ECO:0000313" key="11">
    <source>
        <dbReference type="EMBL" id="OXV05721.1"/>
    </source>
</evidence>
<keyword evidence="5 10" id="KW-0256">Endoplasmic reticulum</keyword>
<evidence type="ECO:0000256" key="6">
    <source>
        <dbReference type="ARBA" id="ARBA00022989"/>
    </source>
</evidence>
<evidence type="ECO:0000256" key="10">
    <source>
        <dbReference type="RuleBase" id="RU365067"/>
    </source>
</evidence>
<feature type="transmembrane region" description="Helical" evidence="10">
    <location>
        <begin position="226"/>
        <end position="246"/>
    </location>
</feature>